<keyword evidence="2 10" id="KW-0240">DNA-directed RNA polymerase</keyword>
<keyword evidence="3 10" id="KW-0639">Primosome</keyword>
<dbReference type="EMBL" id="CP014585">
    <property type="protein sequence ID" value="ANZ76256.1"/>
    <property type="molecule type" value="Genomic_DNA"/>
</dbReference>
<keyword evidence="4 10" id="KW-0808">Transferase</keyword>
<dbReference type="FunFam" id="3.90.920.10:FF:000003">
    <property type="entry name" value="DNA primase"/>
    <property type="match status" value="1"/>
</dbReference>
<keyword evidence="7" id="KW-0479">Metal-binding</keyword>
<dbReference type="Gene3D" id="3.90.920.10">
    <property type="entry name" value="DNA primase, PRIM domain"/>
    <property type="match status" value="1"/>
</dbReference>
<evidence type="ECO:0000256" key="4">
    <source>
        <dbReference type="ARBA" id="ARBA00022679"/>
    </source>
</evidence>
<evidence type="ECO:0000313" key="12">
    <source>
        <dbReference type="EMBL" id="ANZ76256.1"/>
    </source>
</evidence>
<evidence type="ECO:0000256" key="2">
    <source>
        <dbReference type="ARBA" id="ARBA00022478"/>
    </source>
</evidence>
<feature type="region of interest" description="Disordered" evidence="11">
    <location>
        <begin position="25"/>
        <end position="80"/>
    </location>
</feature>
<dbReference type="GO" id="GO:0006269">
    <property type="term" value="P:DNA replication, synthesis of primer"/>
    <property type="evidence" value="ECO:0007669"/>
    <property type="project" value="UniProtKB-KW"/>
</dbReference>
<reference evidence="12 13" key="1">
    <citation type="submission" date="2016-02" db="EMBL/GenBank/DDBJ databases">
        <title>Comparative genomic and transcriptomic foundation for Pichia pastoris.</title>
        <authorList>
            <person name="Love K.R."/>
            <person name="Shah K.A."/>
            <person name="Whittaker C.A."/>
            <person name="Wu J."/>
            <person name="Bartlett M.C."/>
            <person name="Ma D."/>
            <person name="Leeson R.L."/>
            <person name="Priest M."/>
            <person name="Young S.K."/>
            <person name="Love J.C."/>
        </authorList>
    </citation>
    <scope>NUCLEOTIDE SEQUENCE [LARGE SCALE GENOMIC DNA]</scope>
    <source>
        <strain evidence="12 13">ATCC 28485</strain>
    </source>
</reference>
<dbReference type="GO" id="GO:0003899">
    <property type="term" value="F:DNA-directed RNA polymerase activity"/>
    <property type="evidence" value="ECO:0007669"/>
    <property type="project" value="InterPro"/>
</dbReference>
<dbReference type="Pfam" id="PF01896">
    <property type="entry name" value="DNA_primase_S"/>
    <property type="match status" value="1"/>
</dbReference>
<sequence length="488" mass="56833">MFHPSTICTTKREIFERVKGNTSQLQSFCPTSRMPGLPEVSSGATRSPPVSSVQSSPNKNTKESSPMEANLIKPESSSYTPSEYDMRNYYERLLPFKSVFEWLNHSPVPQTDFTMREFAFEFKSGAYQRYNSFVSAKEFKDTVVRVTPTRFEIGAVYSINPSKRKTVSKNMMKPIEKEFVVDIDLTDYDDIRTCCSKTGICHKCWKFINVAIEIVDTALRDDFGFEHMIWVFSGRRGAHCWVSDQRARSMNDTLRKAVIDYLDVLNLKGGHKNRNLTFRRPLHPHIERSTGILLKSFKEVILEEQDPWRDDRRAIEDLAKKIPDAATRDSLLKLWTEKPDRSSLEKWKDIDTQAKKGFAVRDWKTDIVILSMYPRLDIEVSKLMGHLLKSPFCIHPKTGNVCVPFDPRVKEFWPDESPNLRSLQSELEEWDVNHPGKSVKHEWEKTSLNEYISMFNNFKKKLNEEELQSRKRNRDQSVDQDDKSLLEF</sequence>
<evidence type="ECO:0000256" key="5">
    <source>
        <dbReference type="ARBA" id="ARBA00022695"/>
    </source>
</evidence>
<proteinExistence type="inferred from homology"/>
<evidence type="ECO:0000256" key="10">
    <source>
        <dbReference type="RuleBase" id="RU003514"/>
    </source>
</evidence>
<organism evidence="12 13">
    <name type="scientific">Komagataella pastoris</name>
    <name type="common">Yeast</name>
    <name type="synonym">Pichia pastoris</name>
    <dbReference type="NCBI Taxonomy" id="4922"/>
    <lineage>
        <taxon>Eukaryota</taxon>
        <taxon>Fungi</taxon>
        <taxon>Dikarya</taxon>
        <taxon>Ascomycota</taxon>
        <taxon>Saccharomycotina</taxon>
        <taxon>Pichiomycetes</taxon>
        <taxon>Pichiales</taxon>
        <taxon>Pichiaceae</taxon>
        <taxon>Komagataella</taxon>
    </lineage>
</organism>
<evidence type="ECO:0000256" key="1">
    <source>
        <dbReference type="ARBA" id="ARBA00009762"/>
    </source>
</evidence>
<feature type="region of interest" description="Disordered" evidence="11">
    <location>
        <begin position="466"/>
        <end position="488"/>
    </location>
</feature>
<feature type="compositionally biased region" description="Low complexity" evidence="11">
    <location>
        <begin position="47"/>
        <end position="57"/>
    </location>
</feature>
<keyword evidence="5" id="KW-0548">Nucleotidyltransferase</keyword>
<dbReference type="CDD" id="cd04860">
    <property type="entry name" value="AE_Prim_S"/>
    <property type="match status" value="1"/>
</dbReference>
<dbReference type="InterPro" id="IPR014052">
    <property type="entry name" value="DNA_primase_ssu_euk/arc"/>
</dbReference>
<protein>
    <recommendedName>
        <fullName evidence="10">DNA primase</fullName>
        <ecNumber evidence="10">2.7.7.-</ecNumber>
    </recommendedName>
</protein>
<dbReference type="InterPro" id="IPR002755">
    <property type="entry name" value="DNA_primase_S"/>
</dbReference>
<evidence type="ECO:0000313" key="13">
    <source>
        <dbReference type="Proteomes" id="UP000094565"/>
    </source>
</evidence>
<accession>A0A1B2JDX1</accession>
<dbReference type="SUPFAM" id="SSF56747">
    <property type="entry name" value="Prim-pol domain"/>
    <property type="match status" value="1"/>
</dbReference>
<keyword evidence="8" id="KW-0862">Zinc</keyword>
<evidence type="ECO:0000256" key="3">
    <source>
        <dbReference type="ARBA" id="ARBA00022515"/>
    </source>
</evidence>
<gene>
    <name evidence="12" type="primary">PRI1</name>
    <name evidence="12" type="ORF">ATY40_BA7502969</name>
</gene>
<evidence type="ECO:0000256" key="7">
    <source>
        <dbReference type="ARBA" id="ARBA00022723"/>
    </source>
</evidence>
<dbReference type="GO" id="GO:0005658">
    <property type="term" value="C:alpha DNA polymerase:primase complex"/>
    <property type="evidence" value="ECO:0007669"/>
    <property type="project" value="UniProtKB-ARBA"/>
</dbReference>
<dbReference type="Proteomes" id="UP000094565">
    <property type="component" value="Chromosome 2"/>
</dbReference>
<comment type="similarity">
    <text evidence="1 10">Belongs to the eukaryotic-type primase small subunit family.</text>
</comment>
<dbReference type="AlphaFoldDB" id="A0A1B2JDX1"/>
<dbReference type="GO" id="GO:0046872">
    <property type="term" value="F:metal ion binding"/>
    <property type="evidence" value="ECO:0007669"/>
    <property type="project" value="UniProtKB-KW"/>
</dbReference>
<name>A0A1B2JDX1_PICPA</name>
<keyword evidence="13" id="KW-1185">Reference proteome</keyword>
<keyword evidence="6 10" id="KW-0235">DNA replication</keyword>
<evidence type="ECO:0000256" key="9">
    <source>
        <dbReference type="ARBA" id="ARBA00023163"/>
    </source>
</evidence>
<dbReference type="NCBIfam" id="TIGR00335">
    <property type="entry name" value="primase_sml"/>
    <property type="match status" value="1"/>
</dbReference>
<dbReference type="OrthoDB" id="19606at2759"/>
<evidence type="ECO:0000256" key="6">
    <source>
        <dbReference type="ARBA" id="ARBA00022705"/>
    </source>
</evidence>
<dbReference type="EC" id="2.7.7.-" evidence="10"/>
<evidence type="ECO:0000256" key="11">
    <source>
        <dbReference type="SAM" id="MobiDB-lite"/>
    </source>
</evidence>
<evidence type="ECO:0000256" key="8">
    <source>
        <dbReference type="ARBA" id="ARBA00022833"/>
    </source>
</evidence>
<keyword evidence="9" id="KW-0804">Transcription</keyword>
<dbReference type="PANTHER" id="PTHR10536">
    <property type="entry name" value="DNA PRIMASE SMALL SUBUNIT"/>
    <property type="match status" value="1"/>
</dbReference>